<feature type="region of interest" description="SAW" evidence="3">
    <location>
        <begin position="613"/>
        <end position="688"/>
    </location>
</feature>
<feature type="compositionally biased region" description="Basic and acidic residues" evidence="4">
    <location>
        <begin position="243"/>
        <end position="253"/>
    </location>
</feature>
<reference evidence="5" key="1">
    <citation type="journal article" date="2017" name="Nature">
        <title>The genome of Chenopodium quinoa.</title>
        <authorList>
            <person name="Jarvis D.E."/>
            <person name="Ho Y.S."/>
            <person name="Lightfoot D.J."/>
            <person name="Schmoeckel S.M."/>
            <person name="Li B."/>
            <person name="Borm T.J.A."/>
            <person name="Ohyanagi H."/>
            <person name="Mineta K."/>
            <person name="Michell C.T."/>
            <person name="Saber N."/>
            <person name="Kharbatia N.M."/>
            <person name="Rupper R.R."/>
            <person name="Sharp A.R."/>
            <person name="Dally N."/>
            <person name="Boughton B.A."/>
            <person name="Woo Y.H."/>
            <person name="Gao G."/>
            <person name="Schijlen E.G.W.M."/>
            <person name="Guo X."/>
            <person name="Momin A.A."/>
            <person name="Negrao S."/>
            <person name="Al-Babili S."/>
            <person name="Gehring C."/>
            <person name="Roessner U."/>
            <person name="Jung C."/>
            <person name="Murphy K."/>
            <person name="Arold S.T."/>
            <person name="Gojobori T."/>
            <person name="van der Linden C.G."/>
            <person name="van Loo E.N."/>
            <person name="Jellen E.N."/>
            <person name="Maughan P.J."/>
            <person name="Tester M."/>
        </authorList>
    </citation>
    <scope>NUCLEOTIDE SEQUENCE [LARGE SCALE GENOMIC DNA]</scope>
    <source>
        <strain evidence="5">cv. PI 614886</strain>
    </source>
</reference>
<feature type="region of interest" description="Disordered" evidence="4">
    <location>
        <begin position="288"/>
        <end position="308"/>
    </location>
</feature>
<keyword evidence="6" id="KW-1185">Reference proteome</keyword>
<sequence length="690" mass="77892">MNSVLVDSDLMNSAFKFYPAEMGSNYLKNPTFGDFFQTPEFVEPQTLEFEENESKISLEAPDSINLDTLSIDQNESNSSCLKIPDFPDHCLKFISDILLEEDLDENPASAQEHWALQATEKSLYDALGESYPFQNQYPPSSHYSPSTSDPNTISVDDSSSGKSFSSFESNLTYLSHSQPQLDLNVDDFVQSFLELNPQSSGSSSEDGDDGVVNDVVVPKKPLSTAPKKGEKPVKGLRRKKSRQRDDVDHEGGRCNKLQASSSEDYAELEQYDDVLLCSENKMHASLSPKECLSTTKGHGSRGARGKKQSIKVDEVDLRNLLVQCAQAVSSFDLRSANELLKQIRQYSSPYGDSIQRVAHHVANGLEARLAGTGSTISTDICDMKISSSDFLKSYRLYVSAIPFKRMSYFLANNTIKKLTEKATKIHIIDFGIFLGLQWPCFIQALSQRPDGPPELRITGIDFPQQGFRPAERVNATGRRLSGYCERFGVPFKYQGIAEKWENIKLEDLKIESDEMVIVNCMFRSGTLLDETVEPNSPKDAFLRLIRNMNPDLFIHGIVNGTFTAPFFINRFKEALFHYSAAFEVFDATLPRDAHERLLIESEMYGKEIVNVVACEGAERVQRPETYKKWQERALRAGLQQVPLDREFVSKTKAMVKANYLKDFLVDEDRQWMLQGWKGRIFCALSFWKPS</sequence>
<dbReference type="PANTHER" id="PTHR31636">
    <property type="entry name" value="OSJNBA0084A10.13 PROTEIN-RELATED"/>
    <property type="match status" value="1"/>
</dbReference>
<keyword evidence="2" id="KW-0804">Transcription</keyword>
<organism evidence="5 6">
    <name type="scientific">Chenopodium quinoa</name>
    <name type="common">Quinoa</name>
    <dbReference type="NCBI Taxonomy" id="63459"/>
    <lineage>
        <taxon>Eukaryota</taxon>
        <taxon>Viridiplantae</taxon>
        <taxon>Streptophyta</taxon>
        <taxon>Embryophyta</taxon>
        <taxon>Tracheophyta</taxon>
        <taxon>Spermatophyta</taxon>
        <taxon>Magnoliopsida</taxon>
        <taxon>eudicotyledons</taxon>
        <taxon>Gunneridae</taxon>
        <taxon>Pentapetalae</taxon>
        <taxon>Caryophyllales</taxon>
        <taxon>Chenopodiaceae</taxon>
        <taxon>Chenopodioideae</taxon>
        <taxon>Atripliceae</taxon>
        <taxon>Chenopodium</taxon>
    </lineage>
</organism>
<dbReference type="RefSeq" id="XP_021720829.1">
    <property type="nucleotide sequence ID" value="XM_021865137.1"/>
</dbReference>
<evidence type="ECO:0000256" key="4">
    <source>
        <dbReference type="SAM" id="MobiDB-lite"/>
    </source>
</evidence>
<dbReference type="AlphaFoldDB" id="A0A803KRV8"/>
<keyword evidence="1" id="KW-0805">Transcription regulation</keyword>
<evidence type="ECO:0000256" key="2">
    <source>
        <dbReference type="ARBA" id="ARBA00023163"/>
    </source>
</evidence>
<feature type="region of interest" description="Leucine repeat I (LRI)" evidence="3">
    <location>
        <begin position="315"/>
        <end position="375"/>
    </location>
</feature>
<evidence type="ECO:0000256" key="3">
    <source>
        <dbReference type="PROSITE-ProRule" id="PRU01191"/>
    </source>
</evidence>
<comment type="similarity">
    <text evidence="3">Belongs to the GRAS family.</text>
</comment>
<feature type="region of interest" description="Disordered" evidence="4">
    <location>
        <begin position="196"/>
        <end position="258"/>
    </location>
</feature>
<protein>
    <submittedName>
        <fullName evidence="5">Uncharacterized protein</fullName>
    </submittedName>
</protein>
<feature type="region of interest" description="VHIID" evidence="3">
    <location>
        <begin position="394"/>
        <end position="459"/>
    </location>
</feature>
<name>A0A803KRV8_CHEQI</name>
<dbReference type="KEGG" id="cqi:110688397"/>
<gene>
    <name evidence="5" type="primary">LOC110688397</name>
</gene>
<proteinExistence type="inferred from homology"/>
<dbReference type="GeneID" id="110688397"/>
<dbReference type="PROSITE" id="PS50985">
    <property type="entry name" value="GRAS"/>
    <property type="match status" value="1"/>
</dbReference>
<dbReference type="Pfam" id="PF03514">
    <property type="entry name" value="GRAS"/>
    <property type="match status" value="1"/>
</dbReference>
<dbReference type="EnsemblPlants" id="AUR62001765-RA">
    <property type="protein sequence ID" value="AUR62001765-RA:cds"/>
    <property type="gene ID" value="AUR62001765"/>
</dbReference>
<evidence type="ECO:0000313" key="6">
    <source>
        <dbReference type="Proteomes" id="UP000596660"/>
    </source>
</evidence>
<reference evidence="5" key="2">
    <citation type="submission" date="2021-03" db="UniProtKB">
        <authorList>
            <consortium name="EnsemblPlants"/>
        </authorList>
    </citation>
    <scope>IDENTIFICATION</scope>
</reference>
<dbReference type="OrthoDB" id="47276at2759"/>
<dbReference type="InterPro" id="IPR005202">
    <property type="entry name" value="TF_GRAS"/>
</dbReference>
<feature type="short sequence motif" description="VHIID" evidence="3">
    <location>
        <begin position="425"/>
        <end position="429"/>
    </location>
</feature>
<dbReference type="OMA" id="LANRTIM"/>
<evidence type="ECO:0000256" key="1">
    <source>
        <dbReference type="ARBA" id="ARBA00023015"/>
    </source>
</evidence>
<dbReference type="Gramene" id="AUR62001765-RA">
    <property type="protein sequence ID" value="AUR62001765-RA:cds"/>
    <property type="gene ID" value="AUR62001765"/>
</dbReference>
<feature type="region of interest" description="Disordered" evidence="4">
    <location>
        <begin position="130"/>
        <end position="160"/>
    </location>
</feature>
<feature type="compositionally biased region" description="Low complexity" evidence="4">
    <location>
        <begin position="138"/>
        <end position="160"/>
    </location>
</feature>
<comment type="caution">
    <text evidence="3">Lacks conserved residue(s) required for the propagation of feature annotation.</text>
</comment>
<feature type="region of interest" description="Leucine repeat II (LRII)" evidence="3">
    <location>
        <begin position="475"/>
        <end position="507"/>
    </location>
</feature>
<dbReference type="Proteomes" id="UP000596660">
    <property type="component" value="Unplaced"/>
</dbReference>
<accession>A0A803KRV8</accession>
<feature type="compositionally biased region" description="Basic residues" evidence="4">
    <location>
        <begin position="298"/>
        <end position="308"/>
    </location>
</feature>
<evidence type="ECO:0000313" key="5">
    <source>
        <dbReference type="EnsemblPlants" id="AUR62001765-RA:cds"/>
    </source>
</evidence>